<protein>
    <submittedName>
        <fullName evidence="8">Thiol-disulfide oxidoreductase</fullName>
    </submittedName>
</protein>
<dbReference type="RefSeq" id="WP_145373736.1">
    <property type="nucleotide sequence ID" value="NZ_CP036276.1"/>
</dbReference>
<dbReference type="InterPro" id="IPR036249">
    <property type="entry name" value="Thioredoxin-like_sf"/>
</dbReference>
<keyword evidence="3" id="KW-1015">Disulfide bond</keyword>
<dbReference type="SUPFAM" id="SSF52833">
    <property type="entry name" value="Thioredoxin-like"/>
    <property type="match status" value="1"/>
</dbReference>
<dbReference type="Proteomes" id="UP000319383">
    <property type="component" value="Chromosome"/>
</dbReference>
<evidence type="ECO:0000256" key="6">
    <source>
        <dbReference type="SAM" id="SignalP"/>
    </source>
</evidence>
<proteinExistence type="predicted"/>
<keyword evidence="4" id="KW-0676">Redox-active center</keyword>
<dbReference type="GO" id="GO:0016491">
    <property type="term" value="F:oxidoreductase activity"/>
    <property type="evidence" value="ECO:0007669"/>
    <property type="project" value="InterPro"/>
</dbReference>
<evidence type="ECO:0000313" key="8">
    <source>
        <dbReference type="EMBL" id="QDU41732.1"/>
    </source>
</evidence>
<dbReference type="PANTHER" id="PTHR42852:SF6">
    <property type="entry name" value="THIOL:DISULFIDE INTERCHANGE PROTEIN DSBE"/>
    <property type="match status" value="1"/>
</dbReference>
<feature type="signal peptide" evidence="6">
    <location>
        <begin position="1"/>
        <end position="19"/>
    </location>
</feature>
<feature type="compositionally biased region" description="Basic and acidic residues" evidence="5">
    <location>
        <begin position="44"/>
        <end position="57"/>
    </location>
</feature>
<dbReference type="PROSITE" id="PS51257">
    <property type="entry name" value="PROKAR_LIPOPROTEIN"/>
    <property type="match status" value="1"/>
</dbReference>
<dbReference type="GO" id="GO:0030313">
    <property type="term" value="C:cell envelope"/>
    <property type="evidence" value="ECO:0007669"/>
    <property type="project" value="UniProtKB-SubCell"/>
</dbReference>
<name>A0A517ZH01_9PLAN</name>
<dbReference type="GO" id="GO:0017004">
    <property type="term" value="P:cytochrome complex assembly"/>
    <property type="evidence" value="ECO:0007669"/>
    <property type="project" value="UniProtKB-KW"/>
</dbReference>
<evidence type="ECO:0000313" key="9">
    <source>
        <dbReference type="Proteomes" id="UP000319383"/>
    </source>
</evidence>
<evidence type="ECO:0000256" key="4">
    <source>
        <dbReference type="ARBA" id="ARBA00023284"/>
    </source>
</evidence>
<dbReference type="CDD" id="cd02966">
    <property type="entry name" value="TlpA_like_family"/>
    <property type="match status" value="1"/>
</dbReference>
<sequence length="216" mass="23728" precursor="true">MAKGCLLFAGLCCICVVFAGCGKPGDENNDVTVNPPTDPVDAPVEEKTDEPAAEDKAAAPAGDIELTAVSWEQMQAIIAENKGKVVVLDAWSTSCGPCMKEFPNLVALHNKYADGDVVCLSMSVDYDGIPNKPPEYYRERVLKFLTKMNSTLQNYQLNQEATEWFDSVELGAIPAVFVYGRDGELKKRFDNDSITKSDEAFTYEQVNQLVEELLAK</sequence>
<dbReference type="KEGG" id="sdyn:Mal52_01860"/>
<dbReference type="AlphaFoldDB" id="A0A517ZH01"/>
<evidence type="ECO:0000256" key="3">
    <source>
        <dbReference type="ARBA" id="ARBA00023157"/>
    </source>
</evidence>
<dbReference type="PANTHER" id="PTHR42852">
    <property type="entry name" value="THIOL:DISULFIDE INTERCHANGE PROTEIN DSBE"/>
    <property type="match status" value="1"/>
</dbReference>
<accession>A0A517ZH01</accession>
<feature type="region of interest" description="Disordered" evidence="5">
    <location>
        <begin position="28"/>
        <end position="59"/>
    </location>
</feature>
<evidence type="ECO:0000256" key="2">
    <source>
        <dbReference type="ARBA" id="ARBA00022748"/>
    </source>
</evidence>
<dbReference type="InterPro" id="IPR013766">
    <property type="entry name" value="Thioredoxin_domain"/>
</dbReference>
<evidence type="ECO:0000256" key="5">
    <source>
        <dbReference type="SAM" id="MobiDB-lite"/>
    </source>
</evidence>
<keyword evidence="2" id="KW-0201">Cytochrome c-type biogenesis</keyword>
<organism evidence="8 9">
    <name type="scientific">Symmachiella dynata</name>
    <dbReference type="NCBI Taxonomy" id="2527995"/>
    <lineage>
        <taxon>Bacteria</taxon>
        <taxon>Pseudomonadati</taxon>
        <taxon>Planctomycetota</taxon>
        <taxon>Planctomycetia</taxon>
        <taxon>Planctomycetales</taxon>
        <taxon>Planctomycetaceae</taxon>
        <taxon>Symmachiella</taxon>
    </lineage>
</organism>
<feature type="domain" description="Thioredoxin" evidence="7">
    <location>
        <begin position="55"/>
        <end position="215"/>
    </location>
</feature>
<dbReference type="EMBL" id="CP036276">
    <property type="protein sequence ID" value="QDU41732.1"/>
    <property type="molecule type" value="Genomic_DNA"/>
</dbReference>
<dbReference type="PROSITE" id="PS51352">
    <property type="entry name" value="THIOREDOXIN_2"/>
    <property type="match status" value="1"/>
</dbReference>
<keyword evidence="9" id="KW-1185">Reference proteome</keyword>
<dbReference type="InterPro" id="IPR013740">
    <property type="entry name" value="Redoxin"/>
</dbReference>
<reference evidence="8 9" key="1">
    <citation type="submission" date="2019-02" db="EMBL/GenBank/DDBJ databases">
        <title>Deep-cultivation of Planctomycetes and their phenomic and genomic characterization uncovers novel biology.</title>
        <authorList>
            <person name="Wiegand S."/>
            <person name="Jogler M."/>
            <person name="Boedeker C."/>
            <person name="Pinto D."/>
            <person name="Vollmers J."/>
            <person name="Rivas-Marin E."/>
            <person name="Kohn T."/>
            <person name="Peeters S.H."/>
            <person name="Heuer A."/>
            <person name="Rast P."/>
            <person name="Oberbeckmann S."/>
            <person name="Bunk B."/>
            <person name="Jeske O."/>
            <person name="Meyerdierks A."/>
            <person name="Storesund J.E."/>
            <person name="Kallscheuer N."/>
            <person name="Luecker S."/>
            <person name="Lage O.M."/>
            <person name="Pohl T."/>
            <person name="Merkel B.J."/>
            <person name="Hornburger P."/>
            <person name="Mueller R.-W."/>
            <person name="Bruemmer F."/>
            <person name="Labrenz M."/>
            <person name="Spormann A.M."/>
            <person name="Op den Camp H."/>
            <person name="Overmann J."/>
            <person name="Amann R."/>
            <person name="Jetten M.S.M."/>
            <person name="Mascher T."/>
            <person name="Medema M.H."/>
            <person name="Devos D.P."/>
            <person name="Kaster A.-K."/>
            <person name="Ovreas L."/>
            <person name="Rohde M."/>
            <person name="Galperin M.Y."/>
            <person name="Jogler C."/>
        </authorList>
    </citation>
    <scope>NUCLEOTIDE SEQUENCE [LARGE SCALE GENOMIC DNA]</scope>
    <source>
        <strain evidence="8 9">Mal52</strain>
    </source>
</reference>
<dbReference type="Pfam" id="PF08534">
    <property type="entry name" value="Redoxin"/>
    <property type="match status" value="1"/>
</dbReference>
<gene>
    <name evidence="8" type="ORF">Mal52_01860</name>
</gene>
<keyword evidence="6" id="KW-0732">Signal</keyword>
<feature type="chain" id="PRO_5021862581" evidence="6">
    <location>
        <begin position="20"/>
        <end position="216"/>
    </location>
</feature>
<evidence type="ECO:0000259" key="7">
    <source>
        <dbReference type="PROSITE" id="PS51352"/>
    </source>
</evidence>
<comment type="subcellular location">
    <subcellularLocation>
        <location evidence="1">Cell envelope</location>
    </subcellularLocation>
</comment>
<dbReference type="InterPro" id="IPR050553">
    <property type="entry name" value="Thioredoxin_ResA/DsbE_sf"/>
</dbReference>
<dbReference type="Gene3D" id="3.40.30.10">
    <property type="entry name" value="Glutaredoxin"/>
    <property type="match status" value="1"/>
</dbReference>
<evidence type="ECO:0000256" key="1">
    <source>
        <dbReference type="ARBA" id="ARBA00004196"/>
    </source>
</evidence>